<dbReference type="SUPFAM" id="SSF53822">
    <property type="entry name" value="Periplasmic binding protein-like I"/>
    <property type="match status" value="1"/>
</dbReference>
<keyword evidence="2 3" id="KW-0732">Signal</keyword>
<dbReference type="PANTHER" id="PTHR30483:SF6">
    <property type="entry name" value="PERIPLASMIC BINDING PROTEIN OF ABC TRANSPORTER FOR NATURAL AMINO ACIDS"/>
    <property type="match status" value="1"/>
</dbReference>
<sequence>MPFPTGTSRRRALTGVLLALGLTVASSACNSGEDAGGTPGTIKIGLLASLSGTYEAVGTEIRDGFELYLRMHDGKLGGHKIDLIVADEGNGAQTAVPAATKLIKQDRVQALTGIVGGGSVAGVAPVLAEAKIPFVGSNGNPGLKDVSRSWFTSYLSDETGAAIAEYVRDNVKGEVFAIGPNYQGGYDQLRGFTDTFKEVGGKLANPDGKTLWTPFPQTTNFLPYFAKIKASGAEAVYTFYAGTAAVDFVKQYAQSEIKDLPLYAAGFLTEGGVLNAQGEAARNIYSVLNYSPDLDNAENRSFVAAWKENHDGSPTTYAMASYDAAAVLDKAIGAAGDNPTAESINKAIAGLGQIDSPRGTWQFSKTTHSPVQKWYLRQVRQDGRALSNTVVGDLATVGG</sequence>
<comment type="similarity">
    <text evidence="1">Belongs to the leucine-binding protein family.</text>
</comment>
<dbReference type="CDD" id="cd20014">
    <property type="entry name" value="PBP1_RPA0668_benzoate-like"/>
    <property type="match status" value="1"/>
</dbReference>
<dbReference type="Proteomes" id="UP000646749">
    <property type="component" value="Unassembled WGS sequence"/>
</dbReference>
<evidence type="ECO:0000256" key="3">
    <source>
        <dbReference type="SAM" id="SignalP"/>
    </source>
</evidence>
<dbReference type="InterPro" id="IPR051010">
    <property type="entry name" value="BCAA_transport"/>
</dbReference>
<evidence type="ECO:0000259" key="4">
    <source>
        <dbReference type="Pfam" id="PF13458"/>
    </source>
</evidence>
<feature type="domain" description="Leucine-binding protein" evidence="4">
    <location>
        <begin position="41"/>
        <end position="383"/>
    </location>
</feature>
<feature type="chain" id="PRO_5047050054" evidence="3">
    <location>
        <begin position="29"/>
        <end position="399"/>
    </location>
</feature>
<dbReference type="PANTHER" id="PTHR30483">
    <property type="entry name" value="LEUCINE-SPECIFIC-BINDING PROTEIN"/>
    <property type="match status" value="1"/>
</dbReference>
<organism evidence="5 6">
    <name type="scientific">Plantactinospora endophytica</name>
    <dbReference type="NCBI Taxonomy" id="673535"/>
    <lineage>
        <taxon>Bacteria</taxon>
        <taxon>Bacillati</taxon>
        <taxon>Actinomycetota</taxon>
        <taxon>Actinomycetes</taxon>
        <taxon>Micromonosporales</taxon>
        <taxon>Micromonosporaceae</taxon>
        <taxon>Plantactinospora</taxon>
    </lineage>
</organism>
<keyword evidence="6" id="KW-1185">Reference proteome</keyword>
<feature type="signal peptide" evidence="3">
    <location>
        <begin position="1"/>
        <end position="28"/>
    </location>
</feature>
<dbReference type="RefSeq" id="WP_203869650.1">
    <property type="nucleotide sequence ID" value="NZ_BONW01000035.1"/>
</dbReference>
<comment type="caution">
    <text evidence="5">The sequence shown here is derived from an EMBL/GenBank/DDBJ whole genome shotgun (WGS) entry which is preliminary data.</text>
</comment>
<evidence type="ECO:0000256" key="2">
    <source>
        <dbReference type="ARBA" id="ARBA00022729"/>
    </source>
</evidence>
<gene>
    <name evidence="5" type="ORF">Pen02_61890</name>
</gene>
<dbReference type="EMBL" id="BONW01000035">
    <property type="protein sequence ID" value="GIG91253.1"/>
    <property type="molecule type" value="Genomic_DNA"/>
</dbReference>
<evidence type="ECO:0000313" key="5">
    <source>
        <dbReference type="EMBL" id="GIG91253.1"/>
    </source>
</evidence>
<reference evidence="5 6" key="1">
    <citation type="submission" date="2021-01" db="EMBL/GenBank/DDBJ databases">
        <title>Whole genome shotgun sequence of Plantactinospora endophytica NBRC 110450.</title>
        <authorList>
            <person name="Komaki H."/>
            <person name="Tamura T."/>
        </authorList>
    </citation>
    <scope>NUCLEOTIDE SEQUENCE [LARGE SCALE GENOMIC DNA]</scope>
    <source>
        <strain evidence="5 6">NBRC 110450</strain>
    </source>
</reference>
<dbReference type="InterPro" id="IPR028081">
    <property type="entry name" value="Leu-bd"/>
</dbReference>
<protein>
    <submittedName>
        <fullName evidence="5">Branched chain amino acid ABC transporter substrate-binding protein</fullName>
    </submittedName>
</protein>
<evidence type="ECO:0000256" key="1">
    <source>
        <dbReference type="ARBA" id="ARBA00010062"/>
    </source>
</evidence>
<accession>A0ABQ4E963</accession>
<dbReference type="Gene3D" id="3.40.50.2300">
    <property type="match status" value="2"/>
</dbReference>
<dbReference type="Pfam" id="PF13458">
    <property type="entry name" value="Peripla_BP_6"/>
    <property type="match status" value="1"/>
</dbReference>
<dbReference type="InterPro" id="IPR028082">
    <property type="entry name" value="Peripla_BP_I"/>
</dbReference>
<name>A0ABQ4E963_9ACTN</name>
<proteinExistence type="inferred from homology"/>
<evidence type="ECO:0000313" key="6">
    <source>
        <dbReference type="Proteomes" id="UP000646749"/>
    </source>
</evidence>